<dbReference type="Proteomes" id="UP000290253">
    <property type="component" value="Unassembled WGS sequence"/>
</dbReference>
<comment type="subcellular location">
    <subcellularLocation>
        <location evidence="1">Cell outer membrane</location>
    </subcellularLocation>
</comment>
<gene>
    <name evidence="6" type="ORF">ESZ00_16360</name>
</gene>
<dbReference type="SUPFAM" id="SSF103088">
    <property type="entry name" value="OmpA-like"/>
    <property type="match status" value="1"/>
</dbReference>
<proteinExistence type="predicted"/>
<feature type="domain" description="OmpA-like" evidence="5">
    <location>
        <begin position="118"/>
        <end position="234"/>
    </location>
</feature>
<evidence type="ECO:0000313" key="7">
    <source>
        <dbReference type="Proteomes" id="UP000290253"/>
    </source>
</evidence>
<protein>
    <recommendedName>
        <fullName evidence="5">OmpA-like domain-containing protein</fullName>
    </recommendedName>
</protein>
<keyword evidence="7" id="KW-1185">Reference proteome</keyword>
<name>A0A4Q1SA10_9BACT</name>
<dbReference type="EMBL" id="SDMK01000004">
    <property type="protein sequence ID" value="RXS93903.1"/>
    <property type="molecule type" value="Genomic_DNA"/>
</dbReference>
<evidence type="ECO:0000256" key="3">
    <source>
        <dbReference type="ARBA" id="ARBA00023237"/>
    </source>
</evidence>
<evidence type="ECO:0000256" key="2">
    <source>
        <dbReference type="ARBA" id="ARBA00023136"/>
    </source>
</evidence>
<evidence type="ECO:0000313" key="6">
    <source>
        <dbReference type="EMBL" id="RXS93903.1"/>
    </source>
</evidence>
<dbReference type="PROSITE" id="PS51123">
    <property type="entry name" value="OMPA_2"/>
    <property type="match status" value="1"/>
</dbReference>
<dbReference type="PRINTS" id="PR01021">
    <property type="entry name" value="OMPADOMAIN"/>
</dbReference>
<dbReference type="CDD" id="cd07185">
    <property type="entry name" value="OmpA_C-like"/>
    <property type="match status" value="1"/>
</dbReference>
<keyword evidence="3" id="KW-0998">Cell outer membrane</keyword>
<dbReference type="InterPro" id="IPR050330">
    <property type="entry name" value="Bact_OuterMem_StrucFunc"/>
</dbReference>
<dbReference type="InterPro" id="IPR006665">
    <property type="entry name" value="OmpA-like"/>
</dbReference>
<keyword evidence="2 4" id="KW-0472">Membrane</keyword>
<dbReference type="PANTHER" id="PTHR30329">
    <property type="entry name" value="STATOR ELEMENT OF FLAGELLAR MOTOR COMPLEX"/>
    <property type="match status" value="1"/>
</dbReference>
<comment type="caution">
    <text evidence="6">The sequence shown here is derived from an EMBL/GenBank/DDBJ whole genome shotgun (WGS) entry which is preliminary data.</text>
</comment>
<dbReference type="AlphaFoldDB" id="A0A4Q1SA10"/>
<dbReference type="Pfam" id="PF00691">
    <property type="entry name" value="OmpA"/>
    <property type="match status" value="1"/>
</dbReference>
<dbReference type="OrthoDB" id="9809164at2"/>
<evidence type="ECO:0000259" key="5">
    <source>
        <dbReference type="PROSITE" id="PS51123"/>
    </source>
</evidence>
<accession>A0A4Q1SA10</accession>
<reference evidence="6 7" key="1">
    <citation type="journal article" date="2016" name="Int. J. Syst. Evol. Microbiol.">
        <title>Acidipila dinghuensis sp. nov., an acidobacterium isolated from forest soil.</title>
        <authorList>
            <person name="Jiang Y.W."/>
            <person name="Wang J."/>
            <person name="Chen M.H."/>
            <person name="Lv Y.Y."/>
            <person name="Qiu L.H."/>
        </authorList>
    </citation>
    <scope>NUCLEOTIDE SEQUENCE [LARGE SCALE GENOMIC DNA]</scope>
    <source>
        <strain evidence="6 7">DHOF10</strain>
    </source>
</reference>
<dbReference type="GO" id="GO:0009279">
    <property type="term" value="C:cell outer membrane"/>
    <property type="evidence" value="ECO:0007669"/>
    <property type="project" value="UniProtKB-SubCell"/>
</dbReference>
<dbReference type="Gene3D" id="3.30.1330.60">
    <property type="entry name" value="OmpA-like domain"/>
    <property type="match status" value="1"/>
</dbReference>
<organism evidence="6 7">
    <name type="scientific">Silvibacterium dinghuense</name>
    <dbReference type="NCBI Taxonomy" id="1560006"/>
    <lineage>
        <taxon>Bacteria</taxon>
        <taxon>Pseudomonadati</taxon>
        <taxon>Acidobacteriota</taxon>
        <taxon>Terriglobia</taxon>
        <taxon>Terriglobales</taxon>
        <taxon>Acidobacteriaceae</taxon>
        <taxon>Silvibacterium</taxon>
    </lineage>
</organism>
<dbReference type="PANTHER" id="PTHR30329:SF21">
    <property type="entry name" value="LIPOPROTEIN YIAD-RELATED"/>
    <property type="match status" value="1"/>
</dbReference>
<sequence>MRVPPETRSEIEFNCSVGAQEVSAGNAVQVIGETMTLPDKLDVTYSWTSNAGAIESTGRMVTIDTSHLAPGVYRVDGRASLVSNPSVSATCQASFHVREEAVAQNSTQPAEVIVPPADMDDFHKHVVDMFFSYDSSHIRSDEQGGIAQDAAYLNAHPDLSITIAGYADERGSAEYNIALGLKRATATRKALAEAGVNKSRMKVLSYGKEKPFCTETTESCMQQNRRAQLVPDGQ</sequence>
<dbReference type="InterPro" id="IPR036737">
    <property type="entry name" value="OmpA-like_sf"/>
</dbReference>
<dbReference type="InterPro" id="IPR006664">
    <property type="entry name" value="OMP_bac"/>
</dbReference>
<evidence type="ECO:0000256" key="4">
    <source>
        <dbReference type="PROSITE-ProRule" id="PRU00473"/>
    </source>
</evidence>
<evidence type="ECO:0000256" key="1">
    <source>
        <dbReference type="ARBA" id="ARBA00004442"/>
    </source>
</evidence>